<dbReference type="Proteomes" id="UP000000554">
    <property type="component" value="Plasmid pNRC200"/>
</dbReference>
<accession>Q9HHJ2</accession>
<geneLocation type="plasmid" evidence="2 4">
    <name>pNRC200</name>
</geneLocation>
<evidence type="ECO:0000313" key="2">
    <source>
        <dbReference type="EMBL" id="AAG20988.1"/>
    </source>
</evidence>
<evidence type="ECO:0000313" key="3">
    <source>
        <dbReference type="EMBL" id="DAC79954.1"/>
    </source>
</evidence>
<evidence type="ECO:0000313" key="4">
    <source>
        <dbReference type="Proteomes" id="UP000000554"/>
    </source>
</evidence>
<reference evidence="2 4" key="1">
    <citation type="journal article" date="2000" name="Proc. Natl. Acad. Sci. U.S.A.">
        <title>Genome sequence of Halobacterium species NRC-1.</title>
        <authorList>
            <person name="Ng W.V."/>
            <person name="Kennedy S.P."/>
            <person name="Mahairas G.G."/>
            <person name="Berquist B."/>
            <person name="Pan M."/>
            <person name="Shukla H.D."/>
            <person name="Lasky S.R."/>
            <person name="Baliga N.S."/>
            <person name="Thorsson V."/>
            <person name="Sbrogna J."/>
            <person name="Swartzell S."/>
            <person name="Weir D."/>
            <person name="Hall J."/>
            <person name="Dahl T.A."/>
            <person name="Welti R."/>
            <person name="Goo Y.A."/>
            <person name="Leithauser B."/>
            <person name="Keller K."/>
            <person name="Cruz R."/>
            <person name="Danson M.J."/>
            <person name="Hough D.W."/>
            <person name="Maddocks D.G."/>
            <person name="Jablonski P.E."/>
            <person name="Krebs M.P."/>
            <person name="Angevine C.M."/>
            <person name="Dale H."/>
            <person name="Isenbarger T.A."/>
            <person name="Peck R.F."/>
            <person name="Pohlschroder M."/>
            <person name="Spudich J.L."/>
            <person name="Jung K.W."/>
            <person name="Alam M."/>
            <person name="Freitas T."/>
            <person name="Hou S."/>
            <person name="Daniels C.J."/>
            <person name="Dennis P.P."/>
            <person name="Omer A.D."/>
            <person name="Ebhardt H."/>
            <person name="Lowe T.M."/>
            <person name="Liang P."/>
            <person name="Riley M."/>
            <person name="Hood L."/>
            <person name="DasSarma S."/>
        </authorList>
    </citation>
    <scope>NUCLEOTIDE SEQUENCE [LARGE SCALE GENOMIC DNA]</scope>
    <source>
        <strain evidence="4">ATCC 700922 / JCM 11081 / NRC-1</strain>
        <strain evidence="2">NRC-1</strain>
        <plasmid evidence="4">Plasmid pNRC200</plasmid>
    </source>
</reference>
<dbReference type="AlphaFoldDB" id="Q9HHJ2"/>
<name>Q9HHJ2_HALSA</name>
<keyword evidence="4" id="KW-1185">Reference proteome</keyword>
<feature type="compositionally biased region" description="Low complexity" evidence="1">
    <location>
        <begin position="72"/>
        <end position="84"/>
    </location>
</feature>
<dbReference type="EMBL" id="AE004438">
    <property type="protein sequence ID" value="AAG20988.1"/>
    <property type="molecule type" value="Genomic_DNA"/>
</dbReference>
<sequence>MDPTMPRFPCSRASMMERSRKLSSSTTYSRKRSTASRPTPATTQPSTSSIAWKKTPASTSTHSPPTPSRQGRPSSANRNRSPSSTPALSRICKPRGSAIYMRLTTILTLSRMSIDSIQQRIPMTQTDAGWHHGWRRRSVSG</sequence>
<feature type="compositionally biased region" description="Low complexity" evidence="1">
    <location>
        <begin position="35"/>
        <end position="63"/>
    </location>
</feature>
<protein>
    <submittedName>
        <fullName evidence="3">Spurious ORF</fullName>
    </submittedName>
    <submittedName>
        <fullName evidence="2">Vng6368h</fullName>
    </submittedName>
</protein>
<keyword evidence="2" id="KW-0614">Plasmid</keyword>
<organism evidence="2 4">
    <name type="scientific">Halobacterium salinarum (strain ATCC 700922 / JCM 11081 / NRC-1)</name>
    <name type="common">Halobacterium halobium</name>
    <dbReference type="NCBI Taxonomy" id="64091"/>
    <lineage>
        <taxon>Archaea</taxon>
        <taxon>Methanobacteriati</taxon>
        <taxon>Methanobacteriota</taxon>
        <taxon>Stenosarchaea group</taxon>
        <taxon>Halobacteria</taxon>
        <taxon>Halobacteriales</taxon>
        <taxon>Halobacteriaceae</taxon>
        <taxon>Halobacterium</taxon>
        <taxon>Halobacterium salinarum NRC-34001</taxon>
    </lineage>
</organism>
<feature type="region of interest" description="Disordered" evidence="1">
    <location>
        <begin position="1"/>
        <end position="91"/>
    </location>
</feature>
<dbReference type="KEGG" id="hal:VNG_6368H"/>
<dbReference type="HOGENOM" id="CLU_1820975_0_0_2"/>
<dbReference type="EMBL" id="BK010831">
    <property type="protein sequence ID" value="DAC79954.1"/>
    <property type="molecule type" value="Genomic_DNA"/>
</dbReference>
<proteinExistence type="predicted"/>
<reference evidence="3" key="4">
    <citation type="journal article" date="2019" name="Microbiol. Resour. Announc.">
        <title>The genome of the Halobacterium salinarum type strain is closely related to that of the laboratory strains NRC-1 and R1.</title>
        <authorList>
            <person name="Pfeiffer F."/>
            <person name="Marchfelder A."/>
            <person name="Habermann B.H."/>
            <person name="Dyall-Smith M."/>
        </authorList>
    </citation>
    <scope>NUCLEOTIDE SEQUENCE</scope>
    <source>
        <strain evidence="3">NRC-1</strain>
        <plasmid evidence="3">pNRC200</plasmid>
    </source>
</reference>
<gene>
    <name evidence="2" type="ordered locus">VNG_6368H</name>
</gene>
<evidence type="ECO:0000256" key="1">
    <source>
        <dbReference type="SAM" id="MobiDB-lite"/>
    </source>
</evidence>
<reference evidence="3" key="2">
    <citation type="journal article" date="2008" name="Genomics">
        <title>Evolution in the laboratory: the genome of Halobacterium salinarum strain R1 compared to that of strain NRC-1.</title>
        <authorList>
            <person name="Pfeiffer F."/>
            <person name="Schuster S.C."/>
            <person name="Broicher A."/>
            <person name="Falb M."/>
            <person name="Palm P."/>
            <person name="Rodewald K."/>
            <person name="Ruepp A."/>
            <person name="Soppa J."/>
            <person name="Tittor J."/>
            <person name="Oesterhelt D."/>
        </authorList>
    </citation>
    <scope>NUCLEOTIDE SEQUENCE</scope>
    <source>
        <strain evidence="3">NRC-1</strain>
        <plasmid evidence="3">pNRC200</plasmid>
    </source>
</reference>
<reference evidence="3" key="3">
    <citation type="journal article" date="2015" name="Life">
        <title>A manual curation strategy to improve genome annotation: application to a set of haloarchael genomes.</title>
        <authorList>
            <person name="Pfeiffer F."/>
            <person name="Oesterhelt D."/>
        </authorList>
    </citation>
    <scope>NUCLEOTIDE SEQUENCE</scope>
    <source>
        <strain evidence="3">NRC-1</strain>
        <plasmid evidence="3">pNRC200</plasmid>
    </source>
</reference>